<name>A0ABP7J9Z9_9ACTN</name>
<evidence type="ECO:0000313" key="3">
    <source>
        <dbReference type="Proteomes" id="UP001500888"/>
    </source>
</evidence>
<sequence>MSRKYDEDRRKRRGPSGPGGTARAEGEDRFQVEAKASPSTEAKASPSTKARRISRRRQEGAQVRLEVWEQPQVSGSVTGMA</sequence>
<organism evidence="2 3">
    <name type="scientific">Sphaerisporangium flaviroseum</name>
    <dbReference type="NCBI Taxonomy" id="509199"/>
    <lineage>
        <taxon>Bacteria</taxon>
        <taxon>Bacillati</taxon>
        <taxon>Actinomycetota</taxon>
        <taxon>Actinomycetes</taxon>
        <taxon>Streptosporangiales</taxon>
        <taxon>Streptosporangiaceae</taxon>
        <taxon>Sphaerisporangium</taxon>
    </lineage>
</organism>
<keyword evidence="3" id="KW-1185">Reference proteome</keyword>
<comment type="caution">
    <text evidence="2">The sequence shown here is derived from an EMBL/GenBank/DDBJ whole genome shotgun (WGS) entry which is preliminary data.</text>
</comment>
<evidence type="ECO:0000256" key="1">
    <source>
        <dbReference type="SAM" id="MobiDB-lite"/>
    </source>
</evidence>
<accession>A0ABP7J9Z9</accession>
<proteinExistence type="predicted"/>
<evidence type="ECO:0000313" key="2">
    <source>
        <dbReference type="EMBL" id="GAA3839043.1"/>
    </source>
</evidence>
<feature type="compositionally biased region" description="Polar residues" evidence="1">
    <location>
        <begin position="37"/>
        <end position="48"/>
    </location>
</feature>
<dbReference type="EMBL" id="BAAAZR010000043">
    <property type="protein sequence ID" value="GAA3839043.1"/>
    <property type="molecule type" value="Genomic_DNA"/>
</dbReference>
<gene>
    <name evidence="2" type="ORF">GCM10022226_71640</name>
</gene>
<protein>
    <submittedName>
        <fullName evidence="2">Uncharacterized protein</fullName>
    </submittedName>
</protein>
<dbReference type="Proteomes" id="UP001500888">
    <property type="component" value="Unassembled WGS sequence"/>
</dbReference>
<reference evidence="3" key="1">
    <citation type="journal article" date="2019" name="Int. J. Syst. Evol. Microbiol.">
        <title>The Global Catalogue of Microorganisms (GCM) 10K type strain sequencing project: providing services to taxonomists for standard genome sequencing and annotation.</title>
        <authorList>
            <consortium name="The Broad Institute Genomics Platform"/>
            <consortium name="The Broad Institute Genome Sequencing Center for Infectious Disease"/>
            <person name="Wu L."/>
            <person name="Ma J."/>
        </authorList>
    </citation>
    <scope>NUCLEOTIDE SEQUENCE [LARGE SCALE GENOMIC DNA]</scope>
    <source>
        <strain evidence="3">JCM 16908</strain>
    </source>
</reference>
<feature type="region of interest" description="Disordered" evidence="1">
    <location>
        <begin position="1"/>
        <end position="61"/>
    </location>
</feature>